<evidence type="ECO:0000259" key="6">
    <source>
        <dbReference type="PROSITE" id="PS50977"/>
    </source>
</evidence>
<evidence type="ECO:0000256" key="5">
    <source>
        <dbReference type="SAM" id="MobiDB-lite"/>
    </source>
</evidence>
<dbReference type="RefSeq" id="WP_232403492.1">
    <property type="nucleotide sequence ID" value="NZ_CP102173.1"/>
</dbReference>
<dbReference type="InterPro" id="IPR050109">
    <property type="entry name" value="HTH-type_TetR-like_transc_reg"/>
</dbReference>
<dbReference type="Gene3D" id="1.10.357.10">
    <property type="entry name" value="Tetracycline Repressor, domain 2"/>
    <property type="match status" value="2"/>
</dbReference>
<dbReference type="SUPFAM" id="SSF46689">
    <property type="entry name" value="Homeodomain-like"/>
    <property type="match status" value="2"/>
</dbReference>
<dbReference type="Pfam" id="PF00440">
    <property type="entry name" value="TetR_N"/>
    <property type="match status" value="2"/>
</dbReference>
<dbReference type="InterPro" id="IPR009057">
    <property type="entry name" value="Homeodomain-like_sf"/>
</dbReference>
<dbReference type="PANTHER" id="PTHR30055:SF234">
    <property type="entry name" value="HTH-TYPE TRANSCRIPTIONAL REGULATOR BETI"/>
    <property type="match status" value="1"/>
</dbReference>
<feature type="region of interest" description="Disordered" evidence="5">
    <location>
        <begin position="217"/>
        <end position="244"/>
    </location>
</feature>
<dbReference type="PROSITE" id="PS50977">
    <property type="entry name" value="HTH_TETR_2"/>
    <property type="match status" value="2"/>
</dbReference>
<dbReference type="PRINTS" id="PR00455">
    <property type="entry name" value="HTHTETR"/>
</dbReference>
<evidence type="ECO:0000313" key="8">
    <source>
        <dbReference type="Proteomes" id="UP001316184"/>
    </source>
</evidence>
<evidence type="ECO:0000256" key="2">
    <source>
        <dbReference type="ARBA" id="ARBA00023125"/>
    </source>
</evidence>
<feature type="DNA-binding region" description="H-T-H motif" evidence="4">
    <location>
        <begin position="266"/>
        <end position="285"/>
    </location>
</feature>
<evidence type="ECO:0000313" key="7">
    <source>
        <dbReference type="EMBL" id="UUP13433.1"/>
    </source>
</evidence>
<reference evidence="7 8" key="1">
    <citation type="submission" date="2022-08" db="EMBL/GenBank/DDBJ databases">
        <title>novel species in genus Aeromicrobium.</title>
        <authorList>
            <person name="Ye L."/>
        </authorList>
    </citation>
    <scope>NUCLEOTIDE SEQUENCE [LARGE SCALE GENOMIC DNA]</scope>
    <source>
        <strain evidence="8">zg-Y1379</strain>
    </source>
</reference>
<accession>A0ABY5M5I8</accession>
<feature type="compositionally biased region" description="Low complexity" evidence="5">
    <location>
        <begin position="217"/>
        <end position="229"/>
    </location>
</feature>
<evidence type="ECO:0000256" key="1">
    <source>
        <dbReference type="ARBA" id="ARBA00023015"/>
    </source>
</evidence>
<gene>
    <name evidence="7" type="ORF">NQV15_16520</name>
</gene>
<feature type="DNA-binding region" description="H-T-H motif" evidence="4">
    <location>
        <begin position="36"/>
        <end position="55"/>
    </location>
</feature>
<name>A0ABY5M5I8_9ACTN</name>
<feature type="domain" description="HTH tetR-type" evidence="6">
    <location>
        <begin position="13"/>
        <end position="73"/>
    </location>
</feature>
<sequence length="435" mass="47217">MPRKTQRVHEQGQASRHAILDVTLRIAGERGYVGTTLGDVTRASGLSASSIYWHFHSKDELLADALEHGYRRWVAVAPRWAALDIARPRREALLQQLRAVSAGLDQEPGFWRMGLLIALETGPAVGALARDRFLQVRRAALDQLEVWWAKSLATDGPAHLDPGHAKAMALLTMVTMDGYFLAHESDRETDVEPVLRALATGLDAAAQALTAGAASSATAAPAWRTPSAPDGQETEPVDPGGREGGRLRLLQAAAEVAAESGYEGATISRICRHAGVSASSLYWHFADKDDLIGAVIEDSYRAWFAAQPAWLPVRAGASWETEVHRYLSVSLRSLTARPPFLRIGHLLLLLRRDDPPRARATFIAVRDSAEQTSTEWFTAALGPTVGAGVPAVMSRLMLLSSDGLFFSNQIDVPTWDVELFIDLVVTMLAAAQEPA</sequence>
<dbReference type="EMBL" id="CP102173">
    <property type="protein sequence ID" value="UUP13433.1"/>
    <property type="molecule type" value="Genomic_DNA"/>
</dbReference>
<dbReference type="InterPro" id="IPR001647">
    <property type="entry name" value="HTH_TetR"/>
</dbReference>
<evidence type="ECO:0000256" key="3">
    <source>
        <dbReference type="ARBA" id="ARBA00023163"/>
    </source>
</evidence>
<dbReference type="Proteomes" id="UP001316184">
    <property type="component" value="Chromosome"/>
</dbReference>
<protein>
    <submittedName>
        <fullName evidence="7">TetR/AcrR family transcriptional regulator</fullName>
    </submittedName>
</protein>
<organism evidence="7 8">
    <name type="scientific">Aeromicrobium wangtongii</name>
    <dbReference type="NCBI Taxonomy" id="2969247"/>
    <lineage>
        <taxon>Bacteria</taxon>
        <taxon>Bacillati</taxon>
        <taxon>Actinomycetota</taxon>
        <taxon>Actinomycetes</taxon>
        <taxon>Propionibacteriales</taxon>
        <taxon>Nocardioidaceae</taxon>
        <taxon>Aeromicrobium</taxon>
    </lineage>
</organism>
<feature type="domain" description="HTH tetR-type" evidence="6">
    <location>
        <begin position="243"/>
        <end position="303"/>
    </location>
</feature>
<keyword evidence="8" id="KW-1185">Reference proteome</keyword>
<dbReference type="PANTHER" id="PTHR30055">
    <property type="entry name" value="HTH-TYPE TRANSCRIPTIONAL REGULATOR RUTR"/>
    <property type="match status" value="1"/>
</dbReference>
<proteinExistence type="predicted"/>
<keyword evidence="2 4" id="KW-0238">DNA-binding</keyword>
<keyword evidence="1" id="KW-0805">Transcription regulation</keyword>
<evidence type="ECO:0000256" key="4">
    <source>
        <dbReference type="PROSITE-ProRule" id="PRU00335"/>
    </source>
</evidence>
<keyword evidence="3" id="KW-0804">Transcription</keyword>